<organism evidence="2 3">
    <name type="scientific">Bradyrhizobium lablabi</name>
    <dbReference type="NCBI Taxonomy" id="722472"/>
    <lineage>
        <taxon>Bacteria</taxon>
        <taxon>Pseudomonadati</taxon>
        <taxon>Pseudomonadota</taxon>
        <taxon>Alphaproteobacteria</taxon>
        <taxon>Hyphomicrobiales</taxon>
        <taxon>Nitrobacteraceae</taxon>
        <taxon>Bradyrhizobium</taxon>
    </lineage>
</organism>
<evidence type="ECO:0000313" key="2">
    <source>
        <dbReference type="EMBL" id="SHL98307.1"/>
    </source>
</evidence>
<gene>
    <name evidence="2" type="ORF">SAMN05444159_7363</name>
</gene>
<feature type="transmembrane region" description="Helical" evidence="1">
    <location>
        <begin position="12"/>
        <end position="30"/>
    </location>
</feature>
<protein>
    <submittedName>
        <fullName evidence="2">Uncharacterized protein</fullName>
    </submittedName>
</protein>
<dbReference type="AlphaFoldDB" id="A0A1M7F3S4"/>
<accession>A0A1M7F3S4</accession>
<keyword evidence="1" id="KW-0812">Transmembrane</keyword>
<keyword evidence="1" id="KW-0472">Membrane</keyword>
<dbReference type="Proteomes" id="UP000189935">
    <property type="component" value="Chromosome I"/>
</dbReference>
<reference evidence="2 3" key="1">
    <citation type="submission" date="2016-11" db="EMBL/GenBank/DDBJ databases">
        <authorList>
            <person name="Jaros S."/>
            <person name="Januszkiewicz K."/>
            <person name="Wedrychowicz H."/>
        </authorList>
    </citation>
    <scope>NUCLEOTIDE SEQUENCE [LARGE SCALE GENOMIC DNA]</scope>
    <source>
        <strain evidence="2 3">GAS499</strain>
    </source>
</reference>
<evidence type="ECO:0000313" key="3">
    <source>
        <dbReference type="Proteomes" id="UP000189935"/>
    </source>
</evidence>
<dbReference type="EMBL" id="LT670844">
    <property type="protein sequence ID" value="SHL98307.1"/>
    <property type="molecule type" value="Genomic_DNA"/>
</dbReference>
<sequence length="143" mass="15076">MRSRVRKFAHVLERIGLAMAGAASGLFVAVHVGSSIAALTSQGFLVIMMIGGAVGFYLGIDTPPLSFHAPDREHSVNSGGKIDAAEFLSAVGTFLAALTAFVSVSVIVLRENLQIFWTIMIMLGWVVGVAMQIVAGAIARFRG</sequence>
<dbReference type="RefSeq" id="WP_079544361.1">
    <property type="nucleotide sequence ID" value="NZ_LT670844.1"/>
</dbReference>
<feature type="transmembrane region" description="Helical" evidence="1">
    <location>
        <begin position="87"/>
        <end position="109"/>
    </location>
</feature>
<feature type="transmembrane region" description="Helical" evidence="1">
    <location>
        <begin position="36"/>
        <end position="58"/>
    </location>
</feature>
<dbReference type="OrthoDB" id="8138987at2"/>
<keyword evidence="1" id="KW-1133">Transmembrane helix</keyword>
<proteinExistence type="predicted"/>
<feature type="transmembrane region" description="Helical" evidence="1">
    <location>
        <begin position="115"/>
        <end position="139"/>
    </location>
</feature>
<name>A0A1M7F3S4_9BRAD</name>
<evidence type="ECO:0000256" key="1">
    <source>
        <dbReference type="SAM" id="Phobius"/>
    </source>
</evidence>